<evidence type="ECO:0000256" key="5">
    <source>
        <dbReference type="ARBA" id="ARBA00022989"/>
    </source>
</evidence>
<keyword evidence="10" id="KW-1015">Disulfide bond</keyword>
<evidence type="ECO:0000256" key="10">
    <source>
        <dbReference type="ARBA" id="ARBA00023157"/>
    </source>
</evidence>
<evidence type="ECO:0000256" key="8">
    <source>
        <dbReference type="ARBA" id="ARBA00023133"/>
    </source>
</evidence>
<dbReference type="InterPro" id="IPR003780">
    <property type="entry name" value="COX15/CtaA_fam"/>
</dbReference>
<dbReference type="InterPro" id="IPR050450">
    <property type="entry name" value="COX15/CtaA_HemeA_synthase"/>
</dbReference>
<keyword evidence="6" id="KW-0560">Oxidoreductase</keyword>
<keyword evidence="7" id="KW-0408">Iron</keyword>
<evidence type="ECO:0000256" key="2">
    <source>
        <dbReference type="ARBA" id="ARBA00022475"/>
    </source>
</evidence>
<dbReference type="PANTHER" id="PTHR35457">
    <property type="entry name" value="HEME A SYNTHASE"/>
    <property type="match status" value="1"/>
</dbReference>
<keyword evidence="9 12" id="KW-0472">Membrane</keyword>
<proteinExistence type="predicted"/>
<evidence type="ECO:0000313" key="14">
    <source>
        <dbReference type="Proteomes" id="UP001596157"/>
    </source>
</evidence>
<keyword evidence="5 12" id="KW-1133">Transmembrane helix</keyword>
<evidence type="ECO:0000256" key="9">
    <source>
        <dbReference type="ARBA" id="ARBA00023136"/>
    </source>
</evidence>
<dbReference type="Pfam" id="PF02628">
    <property type="entry name" value="COX15-CtaA"/>
    <property type="match status" value="1"/>
</dbReference>
<dbReference type="PANTHER" id="PTHR35457:SF1">
    <property type="entry name" value="HEME A SYNTHASE"/>
    <property type="match status" value="1"/>
</dbReference>
<keyword evidence="4" id="KW-0479">Metal-binding</keyword>
<feature type="transmembrane region" description="Helical" evidence="12">
    <location>
        <begin position="177"/>
        <end position="198"/>
    </location>
</feature>
<dbReference type="RefSeq" id="WP_378247587.1">
    <property type="nucleotide sequence ID" value="NZ_JBHSKF010000005.1"/>
</dbReference>
<feature type="transmembrane region" description="Helical" evidence="12">
    <location>
        <begin position="21"/>
        <end position="40"/>
    </location>
</feature>
<organism evidence="13 14">
    <name type="scientific">Actinokineospora guangxiensis</name>
    <dbReference type="NCBI Taxonomy" id="1490288"/>
    <lineage>
        <taxon>Bacteria</taxon>
        <taxon>Bacillati</taxon>
        <taxon>Actinomycetota</taxon>
        <taxon>Actinomycetes</taxon>
        <taxon>Pseudonocardiales</taxon>
        <taxon>Pseudonocardiaceae</taxon>
        <taxon>Actinokineospora</taxon>
    </lineage>
</organism>
<evidence type="ECO:0000256" key="3">
    <source>
        <dbReference type="ARBA" id="ARBA00022692"/>
    </source>
</evidence>
<dbReference type="Proteomes" id="UP001596157">
    <property type="component" value="Unassembled WGS sequence"/>
</dbReference>
<keyword evidence="2" id="KW-1003">Cell membrane</keyword>
<comment type="pathway">
    <text evidence="11">Porphyrin-containing compound metabolism.</text>
</comment>
<feature type="transmembrane region" description="Helical" evidence="12">
    <location>
        <begin position="133"/>
        <end position="157"/>
    </location>
</feature>
<comment type="subcellular location">
    <subcellularLocation>
        <location evidence="1">Membrane</location>
        <topology evidence="1">Multi-pass membrane protein</topology>
    </subcellularLocation>
</comment>
<feature type="transmembrane region" description="Helical" evidence="12">
    <location>
        <begin position="107"/>
        <end position="127"/>
    </location>
</feature>
<keyword evidence="8" id="KW-0350">Heme biosynthesis</keyword>
<evidence type="ECO:0000256" key="6">
    <source>
        <dbReference type="ARBA" id="ARBA00023002"/>
    </source>
</evidence>
<keyword evidence="3 12" id="KW-0812">Transmembrane</keyword>
<feature type="transmembrane region" description="Helical" evidence="12">
    <location>
        <begin position="277"/>
        <end position="299"/>
    </location>
</feature>
<keyword evidence="14" id="KW-1185">Reference proteome</keyword>
<evidence type="ECO:0000256" key="12">
    <source>
        <dbReference type="SAM" id="Phobius"/>
    </source>
</evidence>
<evidence type="ECO:0000256" key="7">
    <source>
        <dbReference type="ARBA" id="ARBA00023004"/>
    </source>
</evidence>
<evidence type="ECO:0000256" key="4">
    <source>
        <dbReference type="ARBA" id="ARBA00022723"/>
    </source>
</evidence>
<protein>
    <submittedName>
        <fullName evidence="13">Heme A synthase</fullName>
    </submittedName>
</protein>
<sequence>MTSLKARLETVRPLTRRAQLSIAWAVVATQSLIAFTGSVVRVTGSGLACTTWPECHPGSMVPTEHPEYAALNQWIEYGNRLFTGVVGLIALAAFFAAFVERPRRDRYFTLAMAMPIGVAVQAVLGGMTVRLDLLWWTVAVHLLVSALMVWLAVLLVYSVDEQDGPPLPVGPPALGRVLAAMTAVLVGLLVAGTMVTGAGPHAGDAKTPRLDLPVDVLAHVHAAFLYGFLALLVAVGAFLVKVRSTRLWKHYAAVVVVVLAQGVLGFTQFFLGVPELLVALHVLGAMAVITVTAALWAAAHPRPRVERG</sequence>
<comment type="caution">
    <text evidence="13">The sequence shown here is derived from an EMBL/GenBank/DDBJ whole genome shotgun (WGS) entry which is preliminary data.</text>
</comment>
<feature type="transmembrane region" description="Helical" evidence="12">
    <location>
        <begin position="251"/>
        <end position="271"/>
    </location>
</feature>
<feature type="transmembrane region" description="Helical" evidence="12">
    <location>
        <begin position="81"/>
        <end position="100"/>
    </location>
</feature>
<evidence type="ECO:0000256" key="1">
    <source>
        <dbReference type="ARBA" id="ARBA00004141"/>
    </source>
</evidence>
<name>A0ABW0EQ69_9PSEU</name>
<evidence type="ECO:0000313" key="13">
    <source>
        <dbReference type="EMBL" id="MFC5288036.1"/>
    </source>
</evidence>
<reference evidence="14" key="1">
    <citation type="journal article" date="2019" name="Int. J. Syst. Evol. Microbiol.">
        <title>The Global Catalogue of Microorganisms (GCM) 10K type strain sequencing project: providing services to taxonomists for standard genome sequencing and annotation.</title>
        <authorList>
            <consortium name="The Broad Institute Genomics Platform"/>
            <consortium name="The Broad Institute Genome Sequencing Center for Infectious Disease"/>
            <person name="Wu L."/>
            <person name="Ma J."/>
        </authorList>
    </citation>
    <scope>NUCLEOTIDE SEQUENCE [LARGE SCALE GENOMIC DNA]</scope>
    <source>
        <strain evidence="14">CCUG 59778</strain>
    </source>
</reference>
<evidence type="ECO:0000256" key="11">
    <source>
        <dbReference type="ARBA" id="ARBA00023444"/>
    </source>
</evidence>
<dbReference type="EMBL" id="JBHSKF010000005">
    <property type="protein sequence ID" value="MFC5288036.1"/>
    <property type="molecule type" value="Genomic_DNA"/>
</dbReference>
<accession>A0ABW0EQ69</accession>
<gene>
    <name evidence="13" type="ORF">ACFPM7_13335</name>
</gene>
<feature type="transmembrane region" description="Helical" evidence="12">
    <location>
        <begin position="218"/>
        <end position="239"/>
    </location>
</feature>